<dbReference type="Pfam" id="PF00702">
    <property type="entry name" value="Hydrolase"/>
    <property type="match status" value="1"/>
</dbReference>
<protein>
    <submittedName>
        <fullName evidence="1">Uncharacterized protein</fullName>
    </submittedName>
</protein>
<dbReference type="SFLD" id="SFLDG01135">
    <property type="entry name" value="C1.5.6:_HAD__Beta-PGM__Phospha"/>
    <property type="match status" value="1"/>
</dbReference>
<proteinExistence type="predicted"/>
<dbReference type="SFLD" id="SFLDG01129">
    <property type="entry name" value="C1.5:_HAD__Beta-PGM__Phosphata"/>
    <property type="match status" value="1"/>
</dbReference>
<dbReference type="Gene3D" id="3.40.50.1000">
    <property type="entry name" value="HAD superfamily/HAD-like"/>
    <property type="match status" value="1"/>
</dbReference>
<dbReference type="InterPro" id="IPR036412">
    <property type="entry name" value="HAD-like_sf"/>
</dbReference>
<dbReference type="InterPro" id="IPR051806">
    <property type="entry name" value="HAD-like_SPP"/>
</dbReference>
<reference evidence="1 2" key="1">
    <citation type="submission" date="2016-04" db="EMBL/GenBank/DDBJ databases">
        <title>Complete genome sequence of natural rubber-degrading, novel Gram-negative bacterium, Rhizobacter gummiphilus strain NS21.</title>
        <authorList>
            <person name="Tabata M."/>
            <person name="Kasai D."/>
            <person name="Fukuda M."/>
        </authorList>
    </citation>
    <scope>NUCLEOTIDE SEQUENCE [LARGE SCALE GENOMIC DNA]</scope>
    <source>
        <strain evidence="1 2">NS21</strain>
    </source>
</reference>
<evidence type="ECO:0000313" key="1">
    <source>
        <dbReference type="EMBL" id="ARN22040.1"/>
    </source>
</evidence>
<gene>
    <name evidence="1" type="ORF">A4W93_20240</name>
</gene>
<dbReference type="RefSeq" id="WP_085752336.1">
    <property type="nucleotide sequence ID" value="NZ_BSPR01000006.1"/>
</dbReference>
<accession>A0A1W6LCQ5</accession>
<dbReference type="GO" id="GO:0050308">
    <property type="term" value="F:sugar-phosphatase activity"/>
    <property type="evidence" value="ECO:0007669"/>
    <property type="project" value="TreeGrafter"/>
</dbReference>
<dbReference type="SUPFAM" id="SSF56784">
    <property type="entry name" value="HAD-like"/>
    <property type="match status" value="1"/>
</dbReference>
<dbReference type="PANTHER" id="PTHR43481">
    <property type="entry name" value="FRUCTOSE-1-PHOSPHATE PHOSPHATASE"/>
    <property type="match status" value="1"/>
</dbReference>
<dbReference type="PANTHER" id="PTHR43481:SF4">
    <property type="entry name" value="GLYCEROL-1-PHOSPHATE PHOSPHOHYDROLASE 1-RELATED"/>
    <property type="match status" value="1"/>
</dbReference>
<dbReference type="Proteomes" id="UP000193427">
    <property type="component" value="Chromosome"/>
</dbReference>
<keyword evidence="2" id="KW-1185">Reference proteome</keyword>
<evidence type="ECO:0000313" key="2">
    <source>
        <dbReference type="Proteomes" id="UP000193427"/>
    </source>
</evidence>
<dbReference type="STRING" id="946333.A4W93_20240"/>
<dbReference type="PRINTS" id="PR00413">
    <property type="entry name" value="HADHALOGNASE"/>
</dbReference>
<name>A0A1W6LCQ5_9BURK</name>
<dbReference type="NCBIfam" id="TIGR01509">
    <property type="entry name" value="HAD-SF-IA-v3"/>
    <property type="match status" value="1"/>
</dbReference>
<dbReference type="SFLD" id="SFLDS00003">
    <property type="entry name" value="Haloacid_Dehalogenase"/>
    <property type="match status" value="1"/>
</dbReference>
<organism evidence="1 2">
    <name type="scientific">Piscinibacter gummiphilus</name>
    <dbReference type="NCBI Taxonomy" id="946333"/>
    <lineage>
        <taxon>Bacteria</taxon>
        <taxon>Pseudomonadati</taxon>
        <taxon>Pseudomonadota</taxon>
        <taxon>Betaproteobacteria</taxon>
        <taxon>Burkholderiales</taxon>
        <taxon>Sphaerotilaceae</taxon>
        <taxon>Piscinibacter</taxon>
    </lineage>
</organism>
<dbReference type="InterPro" id="IPR023214">
    <property type="entry name" value="HAD_sf"/>
</dbReference>
<sequence length="219" mass="23230">MPKAILFDHDGTLVDSEPSHLALWNEVLEPLGVTLPEPLYKDLYAGMPTPANAVDIAERFGLDVAPAELAERKAEATRAFLAARPFPLMPGTREVLDRLQAAGLRLAVVTGAARDATRASLAAHGLLDRFETIVTADDVAFSKPAPDCYLLAARQLGVSPAECVAIEDSEHGLQAAADADVPCVVKPTPMSAHHDFARATVRVDDLHAAAAWILARAAA</sequence>
<dbReference type="InterPro" id="IPR006439">
    <property type="entry name" value="HAD-SF_hydro_IA"/>
</dbReference>
<dbReference type="OrthoDB" id="5293434at2"/>
<dbReference type="EMBL" id="CP015118">
    <property type="protein sequence ID" value="ARN22040.1"/>
    <property type="molecule type" value="Genomic_DNA"/>
</dbReference>
<dbReference type="AlphaFoldDB" id="A0A1W6LCQ5"/>
<dbReference type="NCBIfam" id="TIGR01549">
    <property type="entry name" value="HAD-SF-IA-v1"/>
    <property type="match status" value="1"/>
</dbReference>
<dbReference type="Gene3D" id="1.10.150.240">
    <property type="entry name" value="Putative phosphatase, domain 2"/>
    <property type="match status" value="1"/>
</dbReference>
<dbReference type="InterPro" id="IPR023198">
    <property type="entry name" value="PGP-like_dom2"/>
</dbReference>
<dbReference type="KEGG" id="rgu:A4W93_20240"/>